<evidence type="ECO:0000313" key="8">
    <source>
        <dbReference type="Proteomes" id="UP000001542"/>
    </source>
</evidence>
<evidence type="ECO:0000259" key="6">
    <source>
        <dbReference type="PROSITE" id="PS50011"/>
    </source>
</evidence>
<evidence type="ECO:0000256" key="2">
    <source>
        <dbReference type="ARBA" id="ARBA00022679"/>
    </source>
</evidence>
<dbReference type="GO" id="GO:0005634">
    <property type="term" value="C:nucleus"/>
    <property type="evidence" value="ECO:0000318"/>
    <property type="project" value="GO_Central"/>
</dbReference>
<dbReference type="Proteomes" id="UP000001542">
    <property type="component" value="Unassembled WGS sequence"/>
</dbReference>
<sequence>MNIIDHSKENMIGKGTYGEAYRIVGPLGEDLCKKTSKNIQSDKHIPVVPIREICLLSEPKYRHIIHAKNVTLEQLYPNIFTLNFHYDYGAIDVYKLCNYFINKQRTLEHITAKSILFQLLLALNHLHSHGIIHCDISPANLIIMPRNYERPGILKLIDFGLSRTDEWKGQDKSTIVVTIWYRSPELLLDDKKYTVAVDIWAAGCIFAELLTGQVIFHSETRSQNSNEFCSKQMIAILSIMGNFKATDLPPYATTYMAEFNNLNRTHFESQFEKKFAYIDKDARDLLREMLCINPNNRISAYNALRHPYFSKDPVPIMNITSLFSDSEWADLESNASRKR</sequence>
<evidence type="ECO:0000256" key="5">
    <source>
        <dbReference type="ARBA" id="ARBA00022840"/>
    </source>
</evidence>
<protein>
    <submittedName>
        <fullName evidence="7">CMGC family protein kinase</fullName>
    </submittedName>
</protein>
<gene>
    <name evidence="7" type="ORF">TVAG_371790</name>
</gene>
<dbReference type="OrthoDB" id="6284126at2759"/>
<dbReference type="FunFam" id="1.10.510.10:FF:000785">
    <property type="entry name" value="CMGC/CDK/CDK8 protein kinase"/>
    <property type="match status" value="1"/>
</dbReference>
<accession>A2E0V0</accession>
<reference evidence="7" key="1">
    <citation type="submission" date="2006-10" db="EMBL/GenBank/DDBJ databases">
        <authorList>
            <person name="Amadeo P."/>
            <person name="Zhao Q."/>
            <person name="Wortman J."/>
            <person name="Fraser-Liggett C."/>
            <person name="Carlton J."/>
        </authorList>
    </citation>
    <scope>NUCLEOTIDE SEQUENCE</scope>
    <source>
        <strain evidence="7">G3</strain>
    </source>
</reference>
<dbReference type="AlphaFoldDB" id="A2E0V0"/>
<dbReference type="STRING" id="5722.A2E0V0"/>
<dbReference type="GO" id="GO:0004674">
    <property type="term" value="F:protein serine/threonine kinase activity"/>
    <property type="evidence" value="ECO:0000318"/>
    <property type="project" value="GO_Central"/>
</dbReference>
<dbReference type="InterPro" id="IPR008266">
    <property type="entry name" value="Tyr_kinase_AS"/>
</dbReference>
<dbReference type="Gene3D" id="3.30.200.20">
    <property type="entry name" value="Phosphorylase Kinase, domain 1"/>
    <property type="match status" value="1"/>
</dbReference>
<dbReference type="InterPro" id="IPR011009">
    <property type="entry name" value="Kinase-like_dom_sf"/>
</dbReference>
<dbReference type="PANTHER" id="PTHR24056">
    <property type="entry name" value="CELL DIVISION PROTEIN KINASE"/>
    <property type="match status" value="1"/>
</dbReference>
<feature type="domain" description="Protein kinase" evidence="6">
    <location>
        <begin position="6"/>
        <end position="309"/>
    </location>
</feature>
<evidence type="ECO:0000256" key="4">
    <source>
        <dbReference type="ARBA" id="ARBA00022777"/>
    </source>
</evidence>
<keyword evidence="1" id="KW-0723">Serine/threonine-protein kinase</keyword>
<dbReference type="InterPro" id="IPR000719">
    <property type="entry name" value="Prot_kinase_dom"/>
</dbReference>
<keyword evidence="2" id="KW-0808">Transferase</keyword>
<dbReference type="GO" id="GO:0005524">
    <property type="term" value="F:ATP binding"/>
    <property type="evidence" value="ECO:0007669"/>
    <property type="project" value="UniProtKB-KW"/>
</dbReference>
<dbReference type="KEGG" id="tva:4771685"/>
<dbReference type="RefSeq" id="XP_001325928.1">
    <property type="nucleotide sequence ID" value="XM_001325893.1"/>
</dbReference>
<dbReference type="InParanoid" id="A2E0V0"/>
<dbReference type="Pfam" id="PF00069">
    <property type="entry name" value="Pkinase"/>
    <property type="match status" value="1"/>
</dbReference>
<dbReference type="SMART" id="SM00220">
    <property type="entry name" value="S_TKc"/>
    <property type="match status" value="1"/>
</dbReference>
<organism evidence="7 8">
    <name type="scientific">Trichomonas vaginalis (strain ATCC PRA-98 / G3)</name>
    <dbReference type="NCBI Taxonomy" id="412133"/>
    <lineage>
        <taxon>Eukaryota</taxon>
        <taxon>Metamonada</taxon>
        <taxon>Parabasalia</taxon>
        <taxon>Trichomonadida</taxon>
        <taxon>Trichomonadidae</taxon>
        <taxon>Trichomonas</taxon>
    </lineage>
</organism>
<dbReference type="VEuPathDB" id="TrichDB:TVAGG3_0326030"/>
<keyword evidence="4 7" id="KW-0418">Kinase</keyword>
<keyword evidence="3" id="KW-0547">Nucleotide-binding</keyword>
<proteinExistence type="predicted"/>
<evidence type="ECO:0000313" key="7">
    <source>
        <dbReference type="EMBL" id="EAY13705.1"/>
    </source>
</evidence>
<evidence type="ECO:0000256" key="1">
    <source>
        <dbReference type="ARBA" id="ARBA00022527"/>
    </source>
</evidence>
<keyword evidence="8" id="KW-1185">Reference proteome</keyword>
<dbReference type="eggNOG" id="KOG0666">
    <property type="taxonomic scope" value="Eukaryota"/>
</dbReference>
<dbReference type="Gene3D" id="1.10.510.10">
    <property type="entry name" value="Transferase(Phosphotransferase) domain 1"/>
    <property type="match status" value="1"/>
</dbReference>
<reference evidence="7" key="2">
    <citation type="journal article" date="2007" name="Science">
        <title>Draft genome sequence of the sexually transmitted pathogen Trichomonas vaginalis.</title>
        <authorList>
            <person name="Carlton J.M."/>
            <person name="Hirt R.P."/>
            <person name="Silva J.C."/>
            <person name="Delcher A.L."/>
            <person name="Schatz M."/>
            <person name="Zhao Q."/>
            <person name="Wortman J.R."/>
            <person name="Bidwell S.L."/>
            <person name="Alsmark U.C.M."/>
            <person name="Besteiro S."/>
            <person name="Sicheritz-Ponten T."/>
            <person name="Noel C.J."/>
            <person name="Dacks J.B."/>
            <person name="Foster P.G."/>
            <person name="Simillion C."/>
            <person name="Van de Peer Y."/>
            <person name="Miranda-Saavedra D."/>
            <person name="Barton G.J."/>
            <person name="Westrop G.D."/>
            <person name="Mueller S."/>
            <person name="Dessi D."/>
            <person name="Fiori P.L."/>
            <person name="Ren Q."/>
            <person name="Paulsen I."/>
            <person name="Zhang H."/>
            <person name="Bastida-Corcuera F.D."/>
            <person name="Simoes-Barbosa A."/>
            <person name="Brown M.T."/>
            <person name="Hayes R.D."/>
            <person name="Mukherjee M."/>
            <person name="Okumura C.Y."/>
            <person name="Schneider R."/>
            <person name="Smith A.J."/>
            <person name="Vanacova S."/>
            <person name="Villalvazo M."/>
            <person name="Haas B.J."/>
            <person name="Pertea M."/>
            <person name="Feldblyum T.V."/>
            <person name="Utterback T.R."/>
            <person name="Shu C.L."/>
            <person name="Osoegawa K."/>
            <person name="de Jong P.J."/>
            <person name="Hrdy I."/>
            <person name="Horvathova L."/>
            <person name="Zubacova Z."/>
            <person name="Dolezal P."/>
            <person name="Malik S.B."/>
            <person name="Logsdon J.M. Jr."/>
            <person name="Henze K."/>
            <person name="Gupta A."/>
            <person name="Wang C.C."/>
            <person name="Dunne R.L."/>
            <person name="Upcroft J.A."/>
            <person name="Upcroft P."/>
            <person name="White O."/>
            <person name="Salzberg S.L."/>
            <person name="Tang P."/>
            <person name="Chiu C.-H."/>
            <person name="Lee Y.-S."/>
            <person name="Embley T.M."/>
            <person name="Coombs G.H."/>
            <person name="Mottram J.C."/>
            <person name="Tachezy J."/>
            <person name="Fraser-Liggett C.M."/>
            <person name="Johnson P.J."/>
        </authorList>
    </citation>
    <scope>NUCLEOTIDE SEQUENCE [LARGE SCALE GENOMIC DNA]</scope>
    <source>
        <strain evidence="7">G3</strain>
    </source>
</reference>
<dbReference type="FunFam" id="3.30.200.20:FF:001255">
    <property type="entry name" value="CMGC family protein kinase"/>
    <property type="match status" value="1"/>
</dbReference>
<dbReference type="PROSITE" id="PS00109">
    <property type="entry name" value="PROTEIN_KINASE_TYR"/>
    <property type="match status" value="1"/>
</dbReference>
<dbReference type="GO" id="GO:0016592">
    <property type="term" value="C:mediator complex"/>
    <property type="evidence" value="ECO:0000318"/>
    <property type="project" value="GO_Central"/>
</dbReference>
<name>A2E0V0_TRIV3</name>
<keyword evidence="5" id="KW-0067">ATP-binding</keyword>
<evidence type="ECO:0000256" key="3">
    <source>
        <dbReference type="ARBA" id="ARBA00022741"/>
    </source>
</evidence>
<dbReference type="SUPFAM" id="SSF56112">
    <property type="entry name" value="Protein kinase-like (PK-like)"/>
    <property type="match status" value="1"/>
</dbReference>
<dbReference type="VEuPathDB" id="TrichDB:TVAG_371790"/>
<dbReference type="InterPro" id="IPR050108">
    <property type="entry name" value="CDK"/>
</dbReference>
<dbReference type="EMBL" id="DS113281">
    <property type="protein sequence ID" value="EAY13705.1"/>
    <property type="molecule type" value="Genomic_DNA"/>
</dbReference>
<dbReference type="SMR" id="A2E0V0"/>
<dbReference type="PROSITE" id="PS50011">
    <property type="entry name" value="PROTEIN_KINASE_DOM"/>
    <property type="match status" value="1"/>
</dbReference>
<dbReference type="PANTHER" id="PTHR24056:SF495">
    <property type="entry name" value="CYCLIN-DEPENDENT KINASE 8-RELATED"/>
    <property type="match status" value="1"/>
</dbReference>